<organism evidence="2 3">
    <name type="scientific">Aspergillus cavernicola</name>
    <dbReference type="NCBI Taxonomy" id="176166"/>
    <lineage>
        <taxon>Eukaryota</taxon>
        <taxon>Fungi</taxon>
        <taxon>Dikarya</taxon>
        <taxon>Ascomycota</taxon>
        <taxon>Pezizomycotina</taxon>
        <taxon>Eurotiomycetes</taxon>
        <taxon>Eurotiomycetidae</taxon>
        <taxon>Eurotiales</taxon>
        <taxon>Aspergillaceae</taxon>
        <taxon>Aspergillus</taxon>
        <taxon>Aspergillus subgen. Nidulantes</taxon>
    </lineage>
</organism>
<dbReference type="InterPro" id="IPR055530">
    <property type="entry name" value="DUF7104"/>
</dbReference>
<name>A0ABR4HQD4_9EURO</name>
<dbReference type="NCBIfam" id="NF047352">
    <property type="entry name" value="P_loop_sacsin"/>
    <property type="match status" value="1"/>
</dbReference>
<accession>A0ABR4HQD4</accession>
<dbReference type="InterPro" id="IPR052957">
    <property type="entry name" value="Auxin_embryo_med"/>
</dbReference>
<feature type="region of interest" description="Disordered" evidence="1">
    <location>
        <begin position="1974"/>
        <end position="2001"/>
    </location>
</feature>
<dbReference type="Pfam" id="PF23397">
    <property type="entry name" value="DUF7104"/>
    <property type="match status" value="8"/>
</dbReference>
<protein>
    <recommendedName>
        <fullName evidence="4">Protein NO VEIN C-terminal domain-containing protein</fullName>
    </recommendedName>
</protein>
<gene>
    <name evidence="2" type="ORF">BDW59DRAFT_165856</name>
</gene>
<evidence type="ECO:0000313" key="2">
    <source>
        <dbReference type="EMBL" id="KAL2817700.1"/>
    </source>
</evidence>
<evidence type="ECO:0000256" key="1">
    <source>
        <dbReference type="SAM" id="MobiDB-lite"/>
    </source>
</evidence>
<dbReference type="PANTHER" id="PTHR32387">
    <property type="entry name" value="WU:FJ29H11"/>
    <property type="match status" value="1"/>
</dbReference>
<dbReference type="EMBL" id="JBFXLS010000090">
    <property type="protein sequence ID" value="KAL2817700.1"/>
    <property type="molecule type" value="Genomic_DNA"/>
</dbReference>
<proteinExistence type="predicted"/>
<dbReference type="Gene3D" id="1.20.5.340">
    <property type="match status" value="2"/>
</dbReference>
<evidence type="ECO:0008006" key="4">
    <source>
        <dbReference type="Google" id="ProtNLM"/>
    </source>
</evidence>
<sequence>MNAKDSSFISLVFKNKELDMAEITRERAREIVSDIYNQSGGFLTNNERERALADILGAPVREAAAKACTTDTRFLYEMIQNAEDCSYESAMSQGKDPVLEFEVHPNRIVVESNEDGFEESHVRAICSAGRRLKEGKIGEKGLGFKSIFKVASKVQIQSGPFCFSLRHREGENGLGMVAPVNEIHEVLPREVRTRFTLFAVHPEQYEDFGDKLANFPHTIVAFLSKLKTVKFWNWTLQGAMSLKSFNRSLIGSSLICNEHGDIEMTTHEYVYFRKRVTGLPPRESRPVPTDVEMVLAFPVDGQVVSTQPFAHAYLPLRAVGLNFLVQSDFVTQDNREVLAVCPWNDHLLSHLHGVFFAALENLSSMPEVTNIWLRFLPSGDITDPQWSDFYNSVRKHFKHLRVFQTRKGTLKSLEEVRYLLPEHCDDDGDPLFSDTQEDIYLSSQYAEYYDLLRPFGLQPVSSHQLLDRFRLYLDGPLPIFQFGGRLSNVSFHGKRHDEDWHARVALLLLSWMDSPQDPMVRAINLLQVVPVHDVSSPTLLRFGNPKNRAIYFPHDSKGNLIPKSLVDSVPRSMVLNGPRKQLFARLGVKHAEPSLVIERICNWNTRSIGRPSLQESIHNLRYIFTVTPDTSMVNAKCILLYDDHGKVLEMPHRESNKWVRKEDLYFKDERNYGMGAVWKRTQQGRDLPLLFPLQVRFLHPDYTAIFLFGTAITKWPKWLEEVGSIRRAPRLETTDSPPEPSKILLHVVKHAPDILLNMLKANWDVYVVELASASPDTLSAIKQTIVCVECGTESLEKSFLGSPEQKHVWSGTHLKDKFPFLITPSGLGNKDPANWGFLSQFGVTTTTPEFLLASAQRLSRILPRRHAKAGFFKLYELLADNYCEEFWDNSTPIAIVYLSQLGPDDTLVKLADCVWDDDHSGRYVLASHDDYTHNPKVKQMFQRVMSSRRGDWVTLLSKLSSLPKETSISPNIVRGIYKAIMEGSQNDQDWQTIRVRFRVRDLIYIPHKDAWHPPSRCAWSACSSINGKYGIRHLYPDLERLFVDRLSISVPDIHYYVEHIQFMVMVGNISTSEMLIVIKELIARSPTPDDLEPLKLLRFLPVRTSTIHITYRTVDEPFFIIDDDRLQVDPGVPVLDFTPEDVCRLRAFFSALGLQTRYISSQLIEGTCAVSDVKESAELTHELRLKSESLYRCTIHYGSTKSMLSDNKAQELFSRATVYTAVGFQRHFSLEDGLATEISQPGRLHLDEIDSILRIYVPGDERQRAICYATELPQALVRYLKIDDQAACGTFATVLREPVEILDEILNDKGIIRAVIKRTQGLVIHTKSQLESKEVGSDSTASSNPIQPAQQSLPIILKASESYLQKNKSSLSYLTTLTKKYNITRADIEHDLPSVAFDYFKTGREKQGLTVTEAALQAAAESNNSGEMALLLEAQGQAVAIPEAILKSAAENEMCGREVMTLLLNYLKGQGRKVLITDAVLKAAAENLESGDALLALLLEYRDNSIWMAEDIVIAAAENEDLGHQIMSLLLNHDRHIWVSPAAFEAAAGNLHQGPELIALLLRQNGDNIRITEDIIITTVHNDTSGLEVLTLLKEHNGGYLPVTEGILVAAAASENCHDIIDLFLGLYNANIPITNAVLETAARNPACNKEHLARLLNFFDSTFQVTDVVLISAMHDWEKVALLLTHLVTITTNSPTGGVLIAAAGSAEWCLEKPLLLELLNRDIPITEAVLEAAAGNPVHGYSVMDMLLEHCSQELQISQGILLAAAKNAQRGGHIMELLLERQPDIQITEYSITAAAATDNDTLEQLIRHLKESPTMPAVQITESLLDTVSGNRQCGARALHLLLDTRAENDSPIPITQSVLTSAARNIQCGYEIMTILLDHGGPELDSITEDVIIAAARNSLWGLEILGLLLDRGYAVDFSVDVFAAAEQNIWSGEEIVAFLLKDLVTDGGRDAESSEHVDFCDEAYLWESDDGSSDSTKIPESANSSEDVYDTADSE</sequence>
<dbReference type="InterPro" id="IPR036890">
    <property type="entry name" value="HATPase_C_sf"/>
</dbReference>
<reference evidence="2 3" key="1">
    <citation type="submission" date="2024-07" db="EMBL/GenBank/DDBJ databases">
        <title>Section-level genome sequencing and comparative genomics of Aspergillus sections Usti and Cavernicolus.</title>
        <authorList>
            <consortium name="Lawrence Berkeley National Laboratory"/>
            <person name="Nybo J.L."/>
            <person name="Vesth T.C."/>
            <person name="Theobald S."/>
            <person name="Frisvad J.C."/>
            <person name="Larsen T.O."/>
            <person name="Kjaerboelling I."/>
            <person name="Rothschild-Mancinelli K."/>
            <person name="Lyhne E.K."/>
            <person name="Kogle M.E."/>
            <person name="Barry K."/>
            <person name="Clum A."/>
            <person name="Na H."/>
            <person name="Ledsgaard L."/>
            <person name="Lin J."/>
            <person name="Lipzen A."/>
            <person name="Kuo A."/>
            <person name="Riley R."/>
            <person name="Mondo S."/>
            <person name="LaButti K."/>
            <person name="Haridas S."/>
            <person name="Pangalinan J."/>
            <person name="Salamov A.A."/>
            <person name="Simmons B.A."/>
            <person name="Magnuson J.K."/>
            <person name="Chen J."/>
            <person name="Drula E."/>
            <person name="Henrissat B."/>
            <person name="Wiebenga A."/>
            <person name="Lubbers R.J."/>
            <person name="Gomes A.C."/>
            <person name="Makela M.R."/>
            <person name="Stajich J."/>
            <person name="Grigoriev I.V."/>
            <person name="Mortensen U.H."/>
            <person name="De vries R.P."/>
            <person name="Baker S.E."/>
            <person name="Andersen M.R."/>
        </authorList>
    </citation>
    <scope>NUCLEOTIDE SEQUENCE [LARGE SCALE GENOMIC DNA]</scope>
    <source>
        <strain evidence="2 3">CBS 600.67</strain>
    </source>
</reference>
<evidence type="ECO:0000313" key="3">
    <source>
        <dbReference type="Proteomes" id="UP001610335"/>
    </source>
</evidence>
<comment type="caution">
    <text evidence="2">The sequence shown here is derived from an EMBL/GenBank/DDBJ whole genome shotgun (WGS) entry which is preliminary data.</text>
</comment>
<dbReference type="SUPFAM" id="SSF55874">
    <property type="entry name" value="ATPase domain of HSP90 chaperone/DNA topoisomerase II/histidine kinase"/>
    <property type="match status" value="1"/>
</dbReference>
<dbReference type="Proteomes" id="UP001610335">
    <property type="component" value="Unassembled WGS sequence"/>
</dbReference>
<dbReference type="Gene3D" id="3.30.565.10">
    <property type="entry name" value="Histidine kinase-like ATPase, C-terminal domain"/>
    <property type="match status" value="1"/>
</dbReference>
<keyword evidence="3" id="KW-1185">Reference proteome</keyword>
<dbReference type="PANTHER" id="PTHR32387:SF0">
    <property type="entry name" value="PROTEIN NO VEIN"/>
    <property type="match status" value="1"/>
</dbReference>
<feature type="compositionally biased region" description="Polar residues" evidence="1">
    <location>
        <begin position="1979"/>
        <end position="1992"/>
    </location>
</feature>